<dbReference type="InterPro" id="IPR029044">
    <property type="entry name" value="Nucleotide-diphossugar_trans"/>
</dbReference>
<accession>A0A2S9IYS4</accession>
<comment type="subcellular location">
    <subcellularLocation>
        <location evidence="1">Cell membrane</location>
    </subcellularLocation>
</comment>
<dbReference type="Pfam" id="PF00535">
    <property type="entry name" value="Glycos_transf_2"/>
    <property type="match status" value="1"/>
</dbReference>
<gene>
    <name evidence="7" type="ORF">C5748_00475</name>
</gene>
<organism evidence="7 8">
    <name type="scientific">Phyllobacterium phragmitis</name>
    <dbReference type="NCBI Taxonomy" id="2670329"/>
    <lineage>
        <taxon>Bacteria</taxon>
        <taxon>Pseudomonadati</taxon>
        <taxon>Pseudomonadota</taxon>
        <taxon>Alphaproteobacteria</taxon>
        <taxon>Hyphomicrobiales</taxon>
        <taxon>Phyllobacteriaceae</taxon>
        <taxon>Phyllobacterium</taxon>
    </lineage>
</organism>
<dbReference type="AlphaFoldDB" id="A0A2S9IYS4"/>
<reference evidence="7 8" key="1">
    <citation type="submission" date="2018-02" db="EMBL/GenBank/DDBJ databases">
        <title>The draft genome of Phyllobacterium sp. 1N-3.</title>
        <authorList>
            <person name="Liu L."/>
            <person name="Li L."/>
            <person name="Zhang X."/>
            <person name="Wang T."/>
            <person name="Liang L."/>
        </authorList>
    </citation>
    <scope>NUCLEOTIDE SEQUENCE [LARGE SCALE GENOMIC DNA]</scope>
    <source>
        <strain evidence="7 8">1N-3</strain>
    </source>
</reference>
<dbReference type="PANTHER" id="PTHR43646">
    <property type="entry name" value="GLYCOSYLTRANSFERASE"/>
    <property type="match status" value="1"/>
</dbReference>
<evidence type="ECO:0000256" key="5">
    <source>
        <dbReference type="ARBA" id="ARBA00023136"/>
    </source>
</evidence>
<evidence type="ECO:0000256" key="2">
    <source>
        <dbReference type="ARBA" id="ARBA00022475"/>
    </source>
</evidence>
<keyword evidence="8" id="KW-1185">Reference proteome</keyword>
<dbReference type="GO" id="GO:0005886">
    <property type="term" value="C:plasma membrane"/>
    <property type="evidence" value="ECO:0007669"/>
    <property type="project" value="UniProtKB-SubCell"/>
</dbReference>
<evidence type="ECO:0000313" key="8">
    <source>
        <dbReference type="Proteomes" id="UP000239434"/>
    </source>
</evidence>
<dbReference type="PANTHER" id="PTHR43646:SF2">
    <property type="entry name" value="GLYCOSYLTRANSFERASE 2-LIKE DOMAIN-CONTAINING PROTEIN"/>
    <property type="match status" value="1"/>
</dbReference>
<keyword evidence="3" id="KW-0328">Glycosyltransferase</keyword>
<keyword evidence="2" id="KW-1003">Cell membrane</keyword>
<dbReference type="EMBL" id="PVBR01000001">
    <property type="protein sequence ID" value="PRD45679.1"/>
    <property type="molecule type" value="Genomic_DNA"/>
</dbReference>
<name>A0A2S9IYS4_9HYPH</name>
<dbReference type="InterPro" id="IPR001173">
    <property type="entry name" value="Glyco_trans_2-like"/>
</dbReference>
<dbReference type="GO" id="GO:0016757">
    <property type="term" value="F:glycosyltransferase activity"/>
    <property type="evidence" value="ECO:0007669"/>
    <property type="project" value="UniProtKB-KW"/>
</dbReference>
<sequence>MVSVIIETKNAEEALARTLASLVGAAVEGLVRDVIIVDHGSDDHTDRVADAAGCTFLENQPLLDAVRRARGEWLLFLEPGARLLDGWSEAARNHIEALPGPARFTRSKINRPRFLARVFGTNAPLSDGLLMSKRQAMALLKPGYGAEDLARGIAARRLKGEIVPASRA</sequence>
<evidence type="ECO:0000313" key="7">
    <source>
        <dbReference type="EMBL" id="PRD45679.1"/>
    </source>
</evidence>
<dbReference type="Proteomes" id="UP000239434">
    <property type="component" value="Unassembled WGS sequence"/>
</dbReference>
<evidence type="ECO:0000256" key="4">
    <source>
        <dbReference type="ARBA" id="ARBA00022679"/>
    </source>
</evidence>
<evidence type="ECO:0000256" key="1">
    <source>
        <dbReference type="ARBA" id="ARBA00004236"/>
    </source>
</evidence>
<dbReference type="SUPFAM" id="SSF53448">
    <property type="entry name" value="Nucleotide-diphospho-sugar transferases"/>
    <property type="match status" value="1"/>
</dbReference>
<keyword evidence="4 7" id="KW-0808">Transferase</keyword>
<protein>
    <submittedName>
        <fullName evidence="7">Glycosyl transferase family 2</fullName>
    </submittedName>
</protein>
<evidence type="ECO:0000256" key="3">
    <source>
        <dbReference type="ARBA" id="ARBA00022676"/>
    </source>
</evidence>
<dbReference type="RefSeq" id="WP_105739978.1">
    <property type="nucleotide sequence ID" value="NZ_PVBR01000001.1"/>
</dbReference>
<comment type="caution">
    <text evidence="7">The sequence shown here is derived from an EMBL/GenBank/DDBJ whole genome shotgun (WGS) entry which is preliminary data.</text>
</comment>
<dbReference type="Gene3D" id="3.90.550.10">
    <property type="entry name" value="Spore Coat Polysaccharide Biosynthesis Protein SpsA, Chain A"/>
    <property type="match status" value="1"/>
</dbReference>
<evidence type="ECO:0000259" key="6">
    <source>
        <dbReference type="Pfam" id="PF00535"/>
    </source>
</evidence>
<keyword evidence="5" id="KW-0472">Membrane</keyword>
<proteinExistence type="predicted"/>
<feature type="domain" description="Glycosyltransferase 2-like" evidence="6">
    <location>
        <begin position="3"/>
        <end position="78"/>
    </location>
</feature>